<accession>A0A927MQU0</accession>
<feature type="domain" description="Cell envelope-related transcriptional attenuator" evidence="3">
    <location>
        <begin position="97"/>
        <end position="240"/>
    </location>
</feature>
<keyword evidence="2" id="KW-0472">Membrane</keyword>
<dbReference type="PANTHER" id="PTHR33392">
    <property type="entry name" value="POLYISOPRENYL-TEICHOIC ACID--PEPTIDOGLYCAN TEICHOIC ACID TRANSFERASE TAGU"/>
    <property type="match status" value="1"/>
</dbReference>
<feature type="transmembrane region" description="Helical" evidence="2">
    <location>
        <begin position="23"/>
        <end position="46"/>
    </location>
</feature>
<proteinExistence type="inferred from homology"/>
<dbReference type="AlphaFoldDB" id="A0A927MQU0"/>
<dbReference type="InterPro" id="IPR004474">
    <property type="entry name" value="LytR_CpsA_psr"/>
</dbReference>
<dbReference type="RefSeq" id="WP_202896055.1">
    <property type="nucleotide sequence ID" value="NZ_BAABJL010000154.1"/>
</dbReference>
<evidence type="ECO:0000256" key="2">
    <source>
        <dbReference type="SAM" id="Phobius"/>
    </source>
</evidence>
<dbReference type="Proteomes" id="UP000638648">
    <property type="component" value="Unassembled WGS sequence"/>
</dbReference>
<evidence type="ECO:0000313" key="4">
    <source>
        <dbReference type="EMBL" id="MBE1603548.1"/>
    </source>
</evidence>
<dbReference type="InterPro" id="IPR050922">
    <property type="entry name" value="LytR/CpsA/Psr_CW_biosynth"/>
</dbReference>
<keyword evidence="2" id="KW-1133">Transmembrane helix</keyword>
<dbReference type="EMBL" id="JADBEM010000001">
    <property type="protein sequence ID" value="MBE1603548.1"/>
    <property type="molecule type" value="Genomic_DNA"/>
</dbReference>
<organism evidence="4 5">
    <name type="scientific">Actinopolymorpha pittospori</name>
    <dbReference type="NCBI Taxonomy" id="648752"/>
    <lineage>
        <taxon>Bacteria</taxon>
        <taxon>Bacillati</taxon>
        <taxon>Actinomycetota</taxon>
        <taxon>Actinomycetes</taxon>
        <taxon>Propionibacteriales</taxon>
        <taxon>Actinopolymorphaceae</taxon>
        <taxon>Actinopolymorpha</taxon>
    </lineage>
</organism>
<evidence type="ECO:0000259" key="3">
    <source>
        <dbReference type="Pfam" id="PF03816"/>
    </source>
</evidence>
<sequence>MQPPDGSGYPRLPRIQRRRPLRVLRWALLLVLAYVVFLIGVPVLVWDRVDKVAFEPAGERPVDASGTNYLIVGSDSREGLTAEEKVKLGTGSASGRRTDTIMVLHVPTVPSSPTLLSIPRDSYLPIPGAGRNKVNAAYAFGGPKLLARTLEDATGLRIDGYVQIGFGGFVDVVDGLGGVRMCLPGPVKDAKAHIDLPAGCQNLRGANALGYVRARHFDPLGDLGRVKRQREFMSTVMKETLTGSTVGNPIRYTRVGLAYGDALTVGDTTGGFDLARFSLAMLAVSAGRGTTLTVPVADPFARTPAGTAVVWDRPKAQALFDALRSGDPIPQGLVSKGAR</sequence>
<comment type="similarity">
    <text evidence="1">Belongs to the LytR/CpsA/Psr (LCP) family.</text>
</comment>
<dbReference type="Pfam" id="PF03816">
    <property type="entry name" value="LytR_cpsA_psr"/>
    <property type="match status" value="1"/>
</dbReference>
<name>A0A927MQU0_9ACTN</name>
<dbReference type="PANTHER" id="PTHR33392:SF6">
    <property type="entry name" value="POLYISOPRENYL-TEICHOIC ACID--PEPTIDOGLYCAN TEICHOIC ACID TRANSFERASE TAGU"/>
    <property type="match status" value="1"/>
</dbReference>
<dbReference type="NCBIfam" id="TIGR00350">
    <property type="entry name" value="lytR_cpsA_psr"/>
    <property type="match status" value="1"/>
</dbReference>
<keyword evidence="5" id="KW-1185">Reference proteome</keyword>
<comment type="caution">
    <text evidence="4">The sequence shown here is derived from an EMBL/GenBank/DDBJ whole genome shotgun (WGS) entry which is preliminary data.</text>
</comment>
<evidence type="ECO:0000256" key="1">
    <source>
        <dbReference type="ARBA" id="ARBA00006068"/>
    </source>
</evidence>
<evidence type="ECO:0000313" key="5">
    <source>
        <dbReference type="Proteomes" id="UP000638648"/>
    </source>
</evidence>
<keyword evidence="2" id="KW-0812">Transmembrane</keyword>
<dbReference type="Gene3D" id="3.40.630.190">
    <property type="entry name" value="LCP protein"/>
    <property type="match status" value="1"/>
</dbReference>
<protein>
    <submittedName>
        <fullName evidence="4">LCP family protein required for cell wall assembly</fullName>
    </submittedName>
</protein>
<gene>
    <name evidence="4" type="ORF">HEB94_000396</name>
</gene>
<reference evidence="4" key="1">
    <citation type="submission" date="2020-10" db="EMBL/GenBank/DDBJ databases">
        <title>Sequencing the genomes of 1000 actinobacteria strains.</title>
        <authorList>
            <person name="Klenk H.-P."/>
        </authorList>
    </citation>
    <scope>NUCLEOTIDE SEQUENCE</scope>
    <source>
        <strain evidence="4">DSM 45354</strain>
    </source>
</reference>